<dbReference type="SMART" id="SM00825">
    <property type="entry name" value="PKS_KS"/>
    <property type="match status" value="2"/>
</dbReference>
<dbReference type="PROSITE" id="PS50075">
    <property type="entry name" value="CARRIER"/>
    <property type="match status" value="1"/>
</dbReference>
<feature type="region of interest" description="Disordered" evidence="11">
    <location>
        <begin position="2333"/>
        <end position="2354"/>
    </location>
</feature>
<comment type="subcellular location">
    <subcellularLocation>
        <location evidence="1">Cytoplasm</location>
    </subcellularLocation>
</comment>
<dbReference type="Proteomes" id="UP000810130">
    <property type="component" value="Unassembled WGS sequence"/>
</dbReference>
<dbReference type="SUPFAM" id="SSF51735">
    <property type="entry name" value="NAD(P)-binding Rossmann-fold domains"/>
    <property type="match status" value="1"/>
</dbReference>
<dbReference type="PROSITE" id="PS52004">
    <property type="entry name" value="KS3_2"/>
    <property type="match status" value="2"/>
</dbReference>
<sequence>MGGFKVTKQHNDNKDATVLTDIQGDVGSNISWPDCLSSMHKKEAVAIIGVGGFFPGSDSIEDFCQKLDQQESLFSLVPGNHFPGPEMQNRYGAFLNDIAGFDADLFNIGPMEAEYMDPRTRLLLMSAWHTLEDACYLPQQLREAKVDVYIASEGAAYTPFLAKAALTSYSILGMMSWSLPNYLSHAFRFNGKSLYIDTACSGASVALHQAKEALLRGEADYALVGAANLLFGDALAGSYLGQESLGILGGATVCSPFQADAKGFLPAEATVTVLLKRLSQAIADRDNIHGVILGSDVNHTGGYGSLTMPSAESQASVIVNAYRQAGIDADTVTYVEAHGASSLLADAEEIKGFKRADAQLNAGVAASTGSPCKISTLKPNMGHANSASGMVSLVRVLHAFKTRKKPGIKDFSACSGKISLEGSRFYINDMTEAWPPLLDDSGREIPRRAAMNNFGAGGVNAHLLLEEYPGPADLPAHSDVVSDETPSQGDVYFLALSTMHEGQWLHYAESILAFLQQSHEIHPGALEYFYLTARNKFDQRVVFRYTSIDNLQEKLTQFIAANGQKSYYLKTGQHDENKALDIFTRHDRLSDLLKTLDWENDKRFLMELWVRGVDFPLTQIFGTSGFSKTSLPRYPFHLEHYWSQAETAAISPPDSRGYRMLREIHPLVQQNTSDFSTQRYSSFFTGHEFFLADHVVKGQKVLPGVAYLELARAAITDAAGHASQIMLKNISWVRPMSVQAAGLNVSIELYPEDNDHISFEIYSEDSAVVGAGRTTHCRGQAHVTSLPDDGEPLPTPVTPSPVDIRALQAQCTARTLDSTACYRAYTAMGILHGPAYQGVVSIEEGDIQAIARIELPASVADTRSQYFLHPSLLDSALQIAAGLLVDVDHPEFALPFALESLEMFPRDTAAALPATLWVWARFKAGSSKADRVRKMNYDLCDEAGNVWVRLSGFSSRVVDDASAGAMKSAVSVRPMAKTEGETEGKTMLAAPETHEPAANTDNPMATSVPTASTAKERLREKLIPLMQKSLARLRKLGPGQIDLNTELSQFGLDSILLTEFSNQLNRQYHLSLTPTVFFEYPTLGEFVDYLAETHSAAFSDSFPEQESSVPSALPESAESAVAGEPQTQAAISDVPLSDAPPQHHTLRSAGRLNQAVSRQPSDKKPLAIESTPHESEPIAIVGMSGRFPMARDLDAFWDNLVSRKDCIQEIPKQRWDWQALYGDPVREVNKSNVKWGGFIEGIDEFDPLFFGISPKEAELMDPQQRLLMTYIWSAIEDAGYSAGEIAGTDTAIFVGTGMSGYGSLISEARRPIEGYSLTGIVPSVGPNRMSFFLNIHGPSEPVETACSSSLIAIHRAVQSIGAGECEQAIVGGVSTLVTPDGYISFSKAGMLCQDGRCKTFSSAANGYVRGEGVGMLFLRKLSVAEAAGDHIYGVIRASAENHGGRANSLTAPNPKAQTALLKRAYTKAGIDPRSVGYIEAHGTGTPLGDPIEIDGLKSAFQALYRQTPATTDLGNKSQHCGLGSVKTNIGHLEMSAGVAGVIKVLLQFQHKTLVKSLHAEQLNPYIKLDDSPFYVVQENRPWVAPVDVQGQVLPRRAGVSSFGFGGVNAHIVLEEYTGGNARSDAGLRTGKPEPAMVILSAKSTERLTAAARNLLTRITAENKPQPELGELAYTLQVGRDAMEQRLGILASSIDELAEKLRAFVAGEDAIDDVYLGNVRQNKEMLAMFATDEDMVATFELWFQKRKYARLLELWVRGMPVDWYRLYPQQRPKRISLPTYPFATDRYWIDNVRHAAMACHVAMGVPPHPSALPTDATRTPPIHSAERHLPAVREKTRPDDYFSYAALWEPDENPPASRSATRMADTVLVVGSLQETELEKALVGKLTAQVNRLLRFSLGSDAGRKTHSIGPNHWACDIQDENAIGYCLNEIGAIQQVFFIAGSDATQELVDAEAITASLKQNELQLLRLVKSLQQGVAKDATIDLTVITQDNHPLSAREIRYHGAGVSGLAYSIAQGDHRFRVRNLDVSRRDLHTPARREKLLQQIVNEVVRERGEQIRLLSGRRYRQTFFRVDPRSFSDESGIKHGGVYLILGGSGTVGSVVTRQLLQHYQANVIWLGRQPESSPAVQNQLDAMEAIGIRPDYLQADATDLASLQAAVVQIKQKYSRINGAIFAGLVFDTENTISQTTEEIFWQILQVKASGSLNFYQALRHEALDFLVYFSSCQAFSFSGAATLSAYAAGITFSDTLVRALQHRADFPVGIINWGFWQASLAGLPASQSIFALSDADGFACFERFATLLQQGRLAQLVCLNASVPVQQLMNLHPHESVLLSHQRQLSPTHSSSDKHSRRLINE</sequence>
<comment type="caution">
    <text evidence="15">The sequence shown here is derived from an EMBL/GenBank/DDBJ whole genome shotgun (WGS) entry which is preliminary data.</text>
</comment>
<dbReference type="Gene3D" id="3.40.47.10">
    <property type="match status" value="2"/>
</dbReference>
<evidence type="ECO:0000256" key="2">
    <source>
        <dbReference type="ARBA" id="ARBA00004792"/>
    </source>
</evidence>
<dbReference type="PANTHER" id="PTHR43775:SF37">
    <property type="entry name" value="SI:DKEY-61P9.11"/>
    <property type="match status" value="1"/>
</dbReference>
<feature type="domain" description="Carrier" evidence="12">
    <location>
        <begin position="1017"/>
        <end position="1094"/>
    </location>
</feature>
<dbReference type="CDD" id="cd08953">
    <property type="entry name" value="KR_2_SDR_x"/>
    <property type="match status" value="1"/>
</dbReference>
<dbReference type="InterPro" id="IPR049900">
    <property type="entry name" value="PKS_mFAS_DH"/>
</dbReference>
<feature type="domain" description="Ketosynthase family 3 (KS3)" evidence="13">
    <location>
        <begin position="42"/>
        <end position="467"/>
    </location>
</feature>
<evidence type="ECO:0000256" key="7">
    <source>
        <dbReference type="ARBA" id="ARBA00022553"/>
    </source>
</evidence>
<feature type="region of interest" description="Disordered" evidence="11">
    <location>
        <begin position="1101"/>
        <end position="1173"/>
    </location>
</feature>
<dbReference type="Gene3D" id="1.10.1240.100">
    <property type="match status" value="2"/>
</dbReference>
<evidence type="ECO:0000256" key="6">
    <source>
        <dbReference type="ARBA" id="ARBA00022490"/>
    </source>
</evidence>
<feature type="compositionally biased region" description="Basic and acidic residues" evidence="11">
    <location>
        <begin position="2343"/>
        <end position="2354"/>
    </location>
</feature>
<dbReference type="InterPro" id="IPR049552">
    <property type="entry name" value="PKS_DH_N"/>
</dbReference>
<feature type="active site" description="Proton donor; for dehydratase activity" evidence="10">
    <location>
        <position position="874"/>
    </location>
</feature>
<dbReference type="InterPro" id="IPR042104">
    <property type="entry name" value="PKS_dehydratase_sf"/>
</dbReference>
<organism evidence="15 16">
    <name type="scientific">Dickeya oryzae</name>
    <dbReference type="NCBI Taxonomy" id="1240404"/>
    <lineage>
        <taxon>Bacteria</taxon>
        <taxon>Pseudomonadati</taxon>
        <taxon>Pseudomonadota</taxon>
        <taxon>Gammaproteobacteria</taxon>
        <taxon>Enterobacterales</taxon>
        <taxon>Pectobacteriaceae</taxon>
        <taxon>Dickeya</taxon>
    </lineage>
</organism>
<dbReference type="Pfam" id="PF00550">
    <property type="entry name" value="PP-binding"/>
    <property type="match status" value="1"/>
</dbReference>
<evidence type="ECO:0000256" key="5">
    <source>
        <dbReference type="ARBA" id="ARBA00022450"/>
    </source>
</evidence>
<accession>A0ABS5BAP6</accession>
<evidence type="ECO:0000313" key="16">
    <source>
        <dbReference type="Proteomes" id="UP000810130"/>
    </source>
</evidence>
<dbReference type="SMART" id="SM01294">
    <property type="entry name" value="PKS_PP_betabranch"/>
    <property type="match status" value="1"/>
</dbReference>
<dbReference type="Pfam" id="PF00109">
    <property type="entry name" value="ketoacyl-synt"/>
    <property type="match status" value="2"/>
</dbReference>
<dbReference type="InterPro" id="IPR014030">
    <property type="entry name" value="Ketoacyl_synth_N"/>
</dbReference>
<name>A0ABS5BAP6_9GAMM</name>
<dbReference type="PANTHER" id="PTHR43775">
    <property type="entry name" value="FATTY ACID SYNTHASE"/>
    <property type="match status" value="1"/>
</dbReference>
<dbReference type="Pfam" id="PF22336">
    <property type="entry name" value="RhiE-like_linker"/>
    <property type="match status" value="1"/>
</dbReference>
<evidence type="ECO:0000256" key="10">
    <source>
        <dbReference type="PROSITE-ProRule" id="PRU01363"/>
    </source>
</evidence>
<dbReference type="InterPro" id="IPR049551">
    <property type="entry name" value="PKS_DH_C"/>
</dbReference>
<dbReference type="PROSITE" id="PS52019">
    <property type="entry name" value="PKS_MFAS_DH"/>
    <property type="match status" value="1"/>
</dbReference>
<dbReference type="Pfam" id="PF14765">
    <property type="entry name" value="PS-DH"/>
    <property type="match status" value="1"/>
</dbReference>
<feature type="compositionally biased region" description="Polar residues" evidence="11">
    <location>
        <begin position="2333"/>
        <end position="2342"/>
    </location>
</feature>
<keyword evidence="8" id="KW-0808">Transferase</keyword>
<feature type="compositionally biased region" description="Polar residues" evidence="11">
    <location>
        <begin position="1101"/>
        <end position="1110"/>
    </location>
</feature>
<dbReference type="Pfam" id="PF21089">
    <property type="entry name" value="PKS_DH_N"/>
    <property type="match status" value="1"/>
</dbReference>
<dbReference type="SMART" id="SM00822">
    <property type="entry name" value="PKS_KR"/>
    <property type="match status" value="1"/>
</dbReference>
<dbReference type="Pfam" id="PF08659">
    <property type="entry name" value="KR"/>
    <property type="match status" value="1"/>
</dbReference>
<evidence type="ECO:0000259" key="12">
    <source>
        <dbReference type="PROSITE" id="PS50075"/>
    </source>
</evidence>
<feature type="compositionally biased region" description="Basic and acidic residues" evidence="11">
    <location>
        <begin position="1160"/>
        <end position="1173"/>
    </location>
</feature>
<dbReference type="InterPro" id="IPR050091">
    <property type="entry name" value="PKS_NRPS_Biosynth_Enz"/>
</dbReference>
<keyword evidence="5" id="KW-0596">Phosphopantetheine</keyword>
<dbReference type="Gene3D" id="1.10.1200.10">
    <property type="entry name" value="ACP-like"/>
    <property type="match status" value="1"/>
</dbReference>
<feature type="domain" description="PKS/mFAS DH" evidence="14">
    <location>
        <begin position="665"/>
        <end position="964"/>
    </location>
</feature>
<feature type="active site" description="Proton acceptor; for dehydratase activity" evidence="10">
    <location>
        <position position="694"/>
    </location>
</feature>
<dbReference type="SUPFAM" id="SSF53901">
    <property type="entry name" value="Thiolase-like"/>
    <property type="match status" value="2"/>
</dbReference>
<dbReference type="InterPro" id="IPR054514">
    <property type="entry name" value="RhiE-like_linker"/>
</dbReference>
<dbReference type="InterPro" id="IPR057326">
    <property type="entry name" value="KR_dom"/>
</dbReference>
<evidence type="ECO:0000259" key="13">
    <source>
        <dbReference type="PROSITE" id="PS52004"/>
    </source>
</evidence>
<dbReference type="Pfam" id="PF02801">
    <property type="entry name" value="Ketoacyl-synt_C"/>
    <property type="match status" value="2"/>
</dbReference>
<reference evidence="15 16" key="1">
    <citation type="submission" date="2021-04" db="EMBL/GenBank/DDBJ databases">
        <title>Genomic and host-range diversity within the Dickeya zeae complex, identification of D. zeae and D. oryzae members, proposal of two novel subspecies D. zeae subsp. zeae subsp. nov. and D. zeae subsp. dombae subsp. nov.</title>
        <authorList>
            <person name="Van Gijsegem F."/>
            <person name="Hugouvieux-Cotte-Pattat N."/>
        </authorList>
    </citation>
    <scope>NUCLEOTIDE SEQUENCE [LARGE SCALE GENOMIC DNA]</scope>
    <source>
        <strain evidence="15 16">FVG03</strain>
    </source>
</reference>
<evidence type="ECO:0000256" key="4">
    <source>
        <dbReference type="ARBA" id="ARBA00006484"/>
    </source>
</evidence>
<dbReference type="PROSITE" id="PS00606">
    <property type="entry name" value="KS3_1"/>
    <property type="match status" value="1"/>
</dbReference>
<evidence type="ECO:0000259" key="14">
    <source>
        <dbReference type="PROSITE" id="PS52019"/>
    </source>
</evidence>
<comment type="pathway">
    <text evidence="3">Lipid metabolism; fatty acid biosynthesis.</text>
</comment>
<dbReference type="InterPro" id="IPR036291">
    <property type="entry name" value="NAD(P)-bd_dom_sf"/>
</dbReference>
<dbReference type="InterPro" id="IPR009081">
    <property type="entry name" value="PP-bd_ACP"/>
</dbReference>
<dbReference type="InterPro" id="IPR036736">
    <property type="entry name" value="ACP-like_sf"/>
</dbReference>
<dbReference type="InterPro" id="IPR014031">
    <property type="entry name" value="Ketoacyl_synth_C"/>
</dbReference>
<dbReference type="SUPFAM" id="SSF47336">
    <property type="entry name" value="ACP-like"/>
    <property type="match status" value="1"/>
</dbReference>
<evidence type="ECO:0000256" key="9">
    <source>
        <dbReference type="ARBA" id="ARBA00022737"/>
    </source>
</evidence>
<keyword evidence="6" id="KW-0963">Cytoplasm</keyword>
<feature type="domain" description="Ketosynthase family 3 (KS3)" evidence="13">
    <location>
        <begin position="1175"/>
        <end position="1615"/>
    </location>
</feature>
<keyword evidence="7" id="KW-0597">Phosphoprotein</keyword>
<dbReference type="InterPro" id="IPR020807">
    <property type="entry name" value="PKS_DH"/>
</dbReference>
<gene>
    <name evidence="15" type="ORF">J8657_07640</name>
</gene>
<dbReference type="EMBL" id="JAGJWX010000004">
    <property type="protein sequence ID" value="MBP2857471.1"/>
    <property type="molecule type" value="Genomic_DNA"/>
</dbReference>
<dbReference type="InterPro" id="IPR020841">
    <property type="entry name" value="PKS_Beta-ketoAc_synthase_dom"/>
</dbReference>
<comment type="pathway">
    <text evidence="2">Antibiotic biosynthesis.</text>
</comment>
<dbReference type="InterPro" id="IPR013968">
    <property type="entry name" value="PKS_KR"/>
</dbReference>
<evidence type="ECO:0000313" key="15">
    <source>
        <dbReference type="EMBL" id="MBP2857471.1"/>
    </source>
</evidence>
<dbReference type="RefSeq" id="WP_210174680.1">
    <property type="nucleotide sequence ID" value="NZ_JAGJWX010000004.1"/>
</dbReference>
<comment type="similarity">
    <text evidence="4">Belongs to the short-chain dehydrogenases/reductases (SDR) family.</text>
</comment>
<evidence type="ECO:0000256" key="11">
    <source>
        <dbReference type="SAM" id="MobiDB-lite"/>
    </source>
</evidence>
<evidence type="ECO:0000256" key="8">
    <source>
        <dbReference type="ARBA" id="ARBA00022679"/>
    </source>
</evidence>
<keyword evidence="16" id="KW-1185">Reference proteome</keyword>
<dbReference type="SMART" id="SM00823">
    <property type="entry name" value="PKS_PP"/>
    <property type="match status" value="1"/>
</dbReference>
<evidence type="ECO:0000256" key="1">
    <source>
        <dbReference type="ARBA" id="ARBA00004496"/>
    </source>
</evidence>
<dbReference type="InterPro" id="IPR016039">
    <property type="entry name" value="Thiolase-like"/>
</dbReference>
<dbReference type="SMART" id="SM00826">
    <property type="entry name" value="PKS_DH"/>
    <property type="match status" value="1"/>
</dbReference>
<protein>
    <submittedName>
        <fullName evidence="15">SDR family NAD(P)-dependent oxidoreductase</fullName>
    </submittedName>
</protein>
<dbReference type="Gene3D" id="3.10.129.110">
    <property type="entry name" value="Polyketide synthase dehydratase"/>
    <property type="match status" value="1"/>
</dbReference>
<feature type="region of interest" description="C-terminal hotdog fold" evidence="10">
    <location>
        <begin position="812"/>
        <end position="964"/>
    </location>
</feature>
<dbReference type="Gene3D" id="3.40.50.720">
    <property type="entry name" value="NAD(P)-binding Rossmann-like Domain"/>
    <property type="match status" value="1"/>
</dbReference>
<keyword evidence="9" id="KW-0677">Repeat</keyword>
<feature type="region of interest" description="N-terminal hotdog fold" evidence="10">
    <location>
        <begin position="665"/>
        <end position="788"/>
    </location>
</feature>
<evidence type="ECO:0000256" key="3">
    <source>
        <dbReference type="ARBA" id="ARBA00005194"/>
    </source>
</evidence>
<dbReference type="InterPro" id="IPR020806">
    <property type="entry name" value="PKS_PP-bd"/>
</dbReference>
<dbReference type="CDD" id="cd00833">
    <property type="entry name" value="PKS"/>
    <property type="match status" value="2"/>
</dbReference>
<proteinExistence type="inferred from homology"/>
<dbReference type="InterPro" id="IPR018201">
    <property type="entry name" value="Ketoacyl_synth_AS"/>
</dbReference>